<dbReference type="Gene3D" id="3.40.50.720">
    <property type="entry name" value="NAD(P)-binding Rossmann-like Domain"/>
    <property type="match status" value="1"/>
</dbReference>
<accession>A0A7W5EZY4</accession>
<dbReference type="EMBL" id="JACHXE010000001">
    <property type="protein sequence ID" value="MBB3074942.1"/>
    <property type="molecule type" value="Genomic_DNA"/>
</dbReference>
<dbReference type="GO" id="GO:0000166">
    <property type="term" value="F:nucleotide binding"/>
    <property type="evidence" value="ECO:0007669"/>
    <property type="project" value="InterPro"/>
</dbReference>
<proteinExistence type="predicted"/>
<feature type="domain" description="Gfo/Idh/MocA-like oxidoreductase N-terminal" evidence="1">
    <location>
        <begin position="8"/>
        <end position="127"/>
    </location>
</feature>
<evidence type="ECO:0000259" key="1">
    <source>
        <dbReference type="Pfam" id="PF01408"/>
    </source>
</evidence>
<name>A0A7W5EZY4_9ACTN</name>
<dbReference type="InterPro" id="IPR036291">
    <property type="entry name" value="NAD(P)-bd_dom_sf"/>
</dbReference>
<reference evidence="2 3" key="1">
    <citation type="submission" date="2020-08" db="EMBL/GenBank/DDBJ databases">
        <title>Genomic Encyclopedia of Type Strains, Phase III (KMG-III): the genomes of soil and plant-associated and newly described type strains.</title>
        <authorList>
            <person name="Whitman W."/>
        </authorList>
    </citation>
    <scope>NUCLEOTIDE SEQUENCE [LARGE SCALE GENOMIC DNA]</scope>
    <source>
        <strain evidence="2 3">CECT 3237</strain>
    </source>
</reference>
<dbReference type="RefSeq" id="WP_184588753.1">
    <property type="nucleotide sequence ID" value="NZ_BMUP01000001.1"/>
</dbReference>
<protein>
    <submittedName>
        <fullName evidence="2">Putative dehydrogenase</fullName>
    </submittedName>
</protein>
<keyword evidence="3" id="KW-1185">Reference proteome</keyword>
<dbReference type="SUPFAM" id="SSF51735">
    <property type="entry name" value="NAD(P)-binding Rossmann-fold domains"/>
    <property type="match status" value="1"/>
</dbReference>
<dbReference type="PANTHER" id="PTHR43377">
    <property type="entry name" value="BILIVERDIN REDUCTASE A"/>
    <property type="match status" value="1"/>
</dbReference>
<evidence type="ECO:0000313" key="3">
    <source>
        <dbReference type="Proteomes" id="UP000572907"/>
    </source>
</evidence>
<sequence length="353" mass="37650">MAPSKQLGVGLIGAGLVTQTVHLPALASLADTFVVRHVSDPDEDLAARAGAAVGARHSAHADALIADPAVEVVAVCSPHRFHTEQVIAACEAGKRAVLCEKPLAVSMAEAERIGEVSRRTGVPIVVGAMHLFDPGWLWADRRSAELRRTAHTIRSSIVLPPNSRYEELATEVYGRHAASPARDMADAAAQAEVVVGGILGLAVHDLPLIRSFLPQIDDLVVHEARPLLPWGYRIVFTAGGRTVELHAVVDATWQPDWTLEVVSDTEALRLDFTPSYVQAGAARAALRSHDSTTVAEPADSNGYLGEWQHVAALARGEVVDGVRHEHDLADLCLVMRLADAASELIAPDSREAA</sequence>
<dbReference type="PANTHER" id="PTHR43377:SF1">
    <property type="entry name" value="BILIVERDIN REDUCTASE A"/>
    <property type="match status" value="1"/>
</dbReference>
<dbReference type="Proteomes" id="UP000572907">
    <property type="component" value="Unassembled WGS sequence"/>
</dbReference>
<dbReference type="Gene3D" id="3.30.360.10">
    <property type="entry name" value="Dihydrodipicolinate Reductase, domain 2"/>
    <property type="match status" value="1"/>
</dbReference>
<dbReference type="InterPro" id="IPR000683">
    <property type="entry name" value="Gfo/Idh/MocA-like_OxRdtase_N"/>
</dbReference>
<organism evidence="2 3">
    <name type="scientific">Streptomyces violarus</name>
    <dbReference type="NCBI Taxonomy" id="67380"/>
    <lineage>
        <taxon>Bacteria</taxon>
        <taxon>Bacillati</taxon>
        <taxon>Actinomycetota</taxon>
        <taxon>Actinomycetes</taxon>
        <taxon>Kitasatosporales</taxon>
        <taxon>Streptomycetaceae</taxon>
        <taxon>Streptomyces</taxon>
    </lineage>
</organism>
<evidence type="ECO:0000313" key="2">
    <source>
        <dbReference type="EMBL" id="MBB3074942.1"/>
    </source>
</evidence>
<dbReference type="Pfam" id="PF01408">
    <property type="entry name" value="GFO_IDH_MocA"/>
    <property type="match status" value="1"/>
</dbReference>
<dbReference type="InterPro" id="IPR051450">
    <property type="entry name" value="Gfo/Idh/MocA_Oxidoreductases"/>
</dbReference>
<gene>
    <name evidence="2" type="ORF">FHS41_001411</name>
</gene>
<dbReference type="AlphaFoldDB" id="A0A7W5EZY4"/>
<comment type="caution">
    <text evidence="2">The sequence shown here is derived from an EMBL/GenBank/DDBJ whole genome shotgun (WGS) entry which is preliminary data.</text>
</comment>